<dbReference type="AlphaFoldDB" id="A0AAW2MU03"/>
<proteinExistence type="inferred from homology"/>
<dbReference type="PANTHER" id="PTHR11363:SF5">
    <property type="entry name" value="LARGE RIBOSOMAL SUBUNIT PROTEIN UL3"/>
    <property type="match status" value="1"/>
</dbReference>
<dbReference type="FunFam" id="2.40.30.10:FF:000351">
    <property type="entry name" value="Ribosomal protein L3"/>
    <property type="match status" value="1"/>
</dbReference>
<comment type="similarity">
    <text evidence="1">Belongs to the universal ribosomal protein uL3 family.</text>
</comment>
<dbReference type="SUPFAM" id="SSF50447">
    <property type="entry name" value="Translation proteins"/>
    <property type="match status" value="1"/>
</dbReference>
<reference evidence="4" key="2">
    <citation type="journal article" date="2024" name="Plant">
        <title>Genomic evolution and insights into agronomic trait innovations of Sesamum species.</title>
        <authorList>
            <person name="Miao H."/>
            <person name="Wang L."/>
            <person name="Qu L."/>
            <person name="Liu H."/>
            <person name="Sun Y."/>
            <person name="Le M."/>
            <person name="Wang Q."/>
            <person name="Wei S."/>
            <person name="Zheng Y."/>
            <person name="Lin W."/>
            <person name="Duan Y."/>
            <person name="Cao H."/>
            <person name="Xiong S."/>
            <person name="Wang X."/>
            <person name="Wei L."/>
            <person name="Li C."/>
            <person name="Ma Q."/>
            <person name="Ju M."/>
            <person name="Zhao R."/>
            <person name="Li G."/>
            <person name="Mu C."/>
            <person name="Tian Q."/>
            <person name="Mei H."/>
            <person name="Zhang T."/>
            <person name="Gao T."/>
            <person name="Zhang H."/>
        </authorList>
    </citation>
    <scope>NUCLEOTIDE SEQUENCE</scope>
    <source>
        <strain evidence="4">G01</strain>
    </source>
</reference>
<organism evidence="4">
    <name type="scientific">Sesamum angustifolium</name>
    <dbReference type="NCBI Taxonomy" id="2727405"/>
    <lineage>
        <taxon>Eukaryota</taxon>
        <taxon>Viridiplantae</taxon>
        <taxon>Streptophyta</taxon>
        <taxon>Embryophyta</taxon>
        <taxon>Tracheophyta</taxon>
        <taxon>Spermatophyta</taxon>
        <taxon>Magnoliopsida</taxon>
        <taxon>eudicotyledons</taxon>
        <taxon>Gunneridae</taxon>
        <taxon>Pentapetalae</taxon>
        <taxon>asterids</taxon>
        <taxon>lamiids</taxon>
        <taxon>Lamiales</taxon>
        <taxon>Pedaliaceae</taxon>
        <taxon>Sesamum</taxon>
    </lineage>
</organism>
<dbReference type="GO" id="GO:0006412">
    <property type="term" value="P:translation"/>
    <property type="evidence" value="ECO:0007669"/>
    <property type="project" value="InterPro"/>
</dbReference>
<dbReference type="InterPro" id="IPR000597">
    <property type="entry name" value="Ribosomal_uL3"/>
</dbReference>
<name>A0AAW2MU03_9LAMI</name>
<accession>A0AAW2MU03</accession>
<dbReference type="GO" id="GO:0003735">
    <property type="term" value="F:structural constituent of ribosome"/>
    <property type="evidence" value="ECO:0007669"/>
    <property type="project" value="InterPro"/>
</dbReference>
<dbReference type="InterPro" id="IPR009000">
    <property type="entry name" value="Transl_B-barrel_sf"/>
</dbReference>
<dbReference type="InterPro" id="IPR045077">
    <property type="entry name" value="L3_arc_euk"/>
</dbReference>
<keyword evidence="3" id="KW-0687">Ribonucleoprotein</keyword>
<protein>
    <submittedName>
        <fullName evidence="4">60S ribosomal protein L3</fullName>
    </submittedName>
</protein>
<evidence type="ECO:0000256" key="2">
    <source>
        <dbReference type="ARBA" id="ARBA00022980"/>
    </source>
</evidence>
<sequence length="77" mass="8886">MKCCRIEKDIGGFPYHGVVKDDYLMIKGCCVSPKKWIVTLRQTLSQTSRVALEEIKLEFIDTSSKFRHGCFQTTLEK</sequence>
<dbReference type="GO" id="GO:0003723">
    <property type="term" value="F:RNA binding"/>
    <property type="evidence" value="ECO:0007669"/>
    <property type="project" value="TreeGrafter"/>
</dbReference>
<evidence type="ECO:0000256" key="1">
    <source>
        <dbReference type="ARBA" id="ARBA00006540"/>
    </source>
</evidence>
<dbReference type="EMBL" id="JACGWK010000009">
    <property type="protein sequence ID" value="KAL0334443.1"/>
    <property type="molecule type" value="Genomic_DNA"/>
</dbReference>
<evidence type="ECO:0000256" key="3">
    <source>
        <dbReference type="ARBA" id="ARBA00023274"/>
    </source>
</evidence>
<comment type="caution">
    <text evidence="4">The sequence shown here is derived from an EMBL/GenBank/DDBJ whole genome shotgun (WGS) entry which is preliminary data.</text>
</comment>
<evidence type="ECO:0000313" key="4">
    <source>
        <dbReference type="EMBL" id="KAL0334443.1"/>
    </source>
</evidence>
<dbReference type="PANTHER" id="PTHR11363">
    <property type="entry name" value="60S RIBOSOMAL PROTEIN L3-RELATED"/>
    <property type="match status" value="1"/>
</dbReference>
<reference evidence="4" key="1">
    <citation type="submission" date="2020-06" db="EMBL/GenBank/DDBJ databases">
        <authorList>
            <person name="Li T."/>
            <person name="Hu X."/>
            <person name="Zhang T."/>
            <person name="Song X."/>
            <person name="Zhang H."/>
            <person name="Dai N."/>
            <person name="Sheng W."/>
            <person name="Hou X."/>
            <person name="Wei L."/>
        </authorList>
    </citation>
    <scope>NUCLEOTIDE SEQUENCE</scope>
    <source>
        <strain evidence="4">G01</strain>
        <tissue evidence="4">Leaf</tissue>
    </source>
</reference>
<dbReference type="Gene3D" id="2.40.30.10">
    <property type="entry name" value="Translation factors"/>
    <property type="match status" value="1"/>
</dbReference>
<keyword evidence="2 4" id="KW-0689">Ribosomal protein</keyword>
<dbReference type="Pfam" id="PF00297">
    <property type="entry name" value="Ribosomal_L3"/>
    <property type="match status" value="1"/>
</dbReference>
<gene>
    <name evidence="4" type="ORF">Sangu_1600500</name>
</gene>
<dbReference type="GO" id="GO:0022625">
    <property type="term" value="C:cytosolic large ribosomal subunit"/>
    <property type="evidence" value="ECO:0007669"/>
    <property type="project" value="TreeGrafter"/>
</dbReference>